<organism evidence="3">
    <name type="scientific">Caenorhabditis remanei</name>
    <name type="common">Caenorhabditis vulgaris</name>
    <dbReference type="NCBI Taxonomy" id="31234"/>
    <lineage>
        <taxon>Eukaryota</taxon>
        <taxon>Metazoa</taxon>
        <taxon>Ecdysozoa</taxon>
        <taxon>Nematoda</taxon>
        <taxon>Chromadorea</taxon>
        <taxon>Rhabditida</taxon>
        <taxon>Rhabditina</taxon>
        <taxon>Rhabditomorpha</taxon>
        <taxon>Rhabditoidea</taxon>
        <taxon>Rhabditidae</taxon>
        <taxon>Peloderinae</taxon>
        <taxon>Caenorhabditis</taxon>
    </lineage>
</organism>
<dbReference type="PANTHER" id="PTHR23015:SF4">
    <property type="entry name" value="DUF38 DOMAIN-CONTAINING PROTEIN-RELATED"/>
    <property type="match status" value="1"/>
</dbReference>
<name>E3NBH0_CAERE</name>
<feature type="domain" description="DUF38" evidence="1">
    <location>
        <begin position="1"/>
        <end position="75"/>
    </location>
</feature>
<evidence type="ECO:0000313" key="3">
    <source>
        <dbReference type="Proteomes" id="UP000008281"/>
    </source>
</evidence>
<dbReference type="PANTHER" id="PTHR23015">
    <property type="entry name" value="UNCHARACTERIZED C.ELEGANS PROTEIN"/>
    <property type="match status" value="1"/>
</dbReference>
<dbReference type="HOGENOM" id="CLU_2173338_0_0_1"/>
<dbReference type="AlphaFoldDB" id="E3NBH0"/>
<proteinExistence type="predicted"/>
<gene>
    <name evidence="2" type="ORF">CRE_11438</name>
</gene>
<dbReference type="OrthoDB" id="5909145at2759"/>
<protein>
    <recommendedName>
        <fullName evidence="1">DUF38 domain-containing protein</fullName>
    </recommendedName>
</protein>
<dbReference type="Pfam" id="PF01827">
    <property type="entry name" value="FTH"/>
    <property type="match status" value="1"/>
</dbReference>
<dbReference type="InterPro" id="IPR002900">
    <property type="entry name" value="DUF38/FTH_CAE_spp"/>
</dbReference>
<dbReference type="InterPro" id="IPR040161">
    <property type="entry name" value="FB224"/>
</dbReference>
<sequence length="110" mass="12840">MDQWKQAKHVKITDINDLPIEHFFHFSTFEVNFESISTNDLVRLCDNLFKSINFVSCTIETEHLLDNEEIKNALNLRPSDTANKYYIPNSNLEVQFSVGYDAKEISIRKV</sequence>
<evidence type="ECO:0000313" key="2">
    <source>
        <dbReference type="EMBL" id="EFO91967.1"/>
    </source>
</evidence>
<keyword evidence="3" id="KW-1185">Reference proteome</keyword>
<evidence type="ECO:0000259" key="1">
    <source>
        <dbReference type="Pfam" id="PF01827"/>
    </source>
</evidence>
<dbReference type="GO" id="GO:0045087">
    <property type="term" value="P:innate immune response"/>
    <property type="evidence" value="ECO:0007669"/>
    <property type="project" value="TreeGrafter"/>
</dbReference>
<reference evidence="2" key="1">
    <citation type="submission" date="2007-07" db="EMBL/GenBank/DDBJ databases">
        <title>PCAP assembly of the Caenorhabditis remanei genome.</title>
        <authorList>
            <consortium name="The Caenorhabditis remanei Sequencing Consortium"/>
            <person name="Wilson R.K."/>
        </authorList>
    </citation>
    <scope>NUCLEOTIDE SEQUENCE [LARGE SCALE GENOMIC DNA]</scope>
    <source>
        <strain evidence="2">PB4641</strain>
    </source>
</reference>
<dbReference type="Proteomes" id="UP000008281">
    <property type="component" value="Unassembled WGS sequence"/>
</dbReference>
<accession>E3NBH0</accession>
<dbReference type="InParanoid" id="E3NBH0"/>
<dbReference type="EMBL" id="DS268585">
    <property type="protein sequence ID" value="EFO91967.1"/>
    <property type="molecule type" value="Genomic_DNA"/>
</dbReference>